<dbReference type="OMA" id="KESAWNM"/>
<reference evidence="2 3" key="1">
    <citation type="journal article" date="2008" name="Nature">
        <title>The Phaeodactylum genome reveals the evolutionary history of diatom genomes.</title>
        <authorList>
            <person name="Bowler C."/>
            <person name="Allen A.E."/>
            <person name="Badger J.H."/>
            <person name="Grimwood J."/>
            <person name="Jabbari K."/>
            <person name="Kuo A."/>
            <person name="Maheswari U."/>
            <person name="Martens C."/>
            <person name="Maumus F."/>
            <person name="Otillar R.P."/>
            <person name="Rayko E."/>
            <person name="Salamov A."/>
            <person name="Vandepoele K."/>
            <person name="Beszteri B."/>
            <person name="Gruber A."/>
            <person name="Heijde M."/>
            <person name="Katinka M."/>
            <person name="Mock T."/>
            <person name="Valentin K."/>
            <person name="Verret F."/>
            <person name="Berges J.A."/>
            <person name="Brownlee C."/>
            <person name="Cadoret J.P."/>
            <person name="Chiovitti A."/>
            <person name="Choi C.J."/>
            <person name="Coesel S."/>
            <person name="De Martino A."/>
            <person name="Detter J.C."/>
            <person name="Durkin C."/>
            <person name="Falciatore A."/>
            <person name="Fournet J."/>
            <person name="Haruta M."/>
            <person name="Huysman M.J."/>
            <person name="Jenkins B.D."/>
            <person name="Jiroutova K."/>
            <person name="Jorgensen R.E."/>
            <person name="Joubert Y."/>
            <person name="Kaplan A."/>
            <person name="Kroger N."/>
            <person name="Kroth P.G."/>
            <person name="La Roche J."/>
            <person name="Lindquist E."/>
            <person name="Lommer M."/>
            <person name="Martin-Jezequel V."/>
            <person name="Lopez P.J."/>
            <person name="Lucas S."/>
            <person name="Mangogna M."/>
            <person name="McGinnis K."/>
            <person name="Medlin L.K."/>
            <person name="Montsant A."/>
            <person name="Oudot-Le Secq M.P."/>
            <person name="Napoli C."/>
            <person name="Obornik M."/>
            <person name="Parker M.S."/>
            <person name="Petit J.L."/>
            <person name="Porcel B.M."/>
            <person name="Poulsen N."/>
            <person name="Robison M."/>
            <person name="Rychlewski L."/>
            <person name="Rynearson T.A."/>
            <person name="Schmutz J."/>
            <person name="Shapiro H."/>
            <person name="Siaut M."/>
            <person name="Stanley M."/>
            <person name="Sussman M.R."/>
            <person name="Taylor A.R."/>
            <person name="Vardi A."/>
            <person name="von Dassow P."/>
            <person name="Vyverman W."/>
            <person name="Willis A."/>
            <person name="Wyrwicz L.S."/>
            <person name="Rokhsar D.S."/>
            <person name="Weissenbach J."/>
            <person name="Armbrust E.V."/>
            <person name="Green B.R."/>
            <person name="Van de Peer Y."/>
            <person name="Grigoriev I.V."/>
        </authorList>
    </citation>
    <scope>NUCLEOTIDE SEQUENCE [LARGE SCALE GENOMIC DNA]</scope>
    <source>
        <strain evidence="2 3">CCAP 1055/1</strain>
    </source>
</reference>
<dbReference type="InParanoid" id="B5Y5W1"/>
<dbReference type="EMBL" id="CP001142">
    <property type="protein sequence ID" value="ACI65728.1"/>
    <property type="molecule type" value="Genomic_DNA"/>
</dbReference>
<keyword evidence="3" id="KW-1185">Reference proteome</keyword>
<sequence>MYLLKLGKIMNAIGWLVSDLEIAILAPLLFSVVGAYQSAQKPSPSFNPFEQAKTAAAAGALGLILTTSQPVFAETDAAAQISLNALPPNSISVQIQDLPVVGKLISGTYTKVPDGSIKNPSIVIKSPSDKVKAVQNIVTNGHLEFDVSGVIQTHIDVDVAADKAGVAKARISSGLIPKLPFRNLASSAVGSPTGGKESAWNMVTNMGSGETYYYNEKTGATQYVRPDKF</sequence>
<accession>B5Y5W1</accession>
<dbReference type="InterPro" id="IPR036020">
    <property type="entry name" value="WW_dom_sf"/>
</dbReference>
<evidence type="ECO:0000313" key="3">
    <source>
        <dbReference type="Proteomes" id="UP000000759"/>
    </source>
</evidence>
<dbReference type="eggNOG" id="ENOG502SPHP">
    <property type="taxonomic scope" value="Eukaryota"/>
</dbReference>
<dbReference type="GeneID" id="7204150"/>
<dbReference type="AlphaFoldDB" id="B5Y5W1"/>
<dbReference type="Proteomes" id="UP000000759">
    <property type="component" value="Chromosome 3"/>
</dbReference>
<dbReference type="OrthoDB" id="42462at2759"/>
<reference evidence="3" key="2">
    <citation type="submission" date="2008-08" db="EMBL/GenBank/DDBJ databases">
        <authorList>
            <consortium name="Diatom Consortium"/>
            <person name="Grigoriev I."/>
            <person name="Grimwood J."/>
            <person name="Kuo A."/>
            <person name="Otillar R.P."/>
            <person name="Salamov A."/>
            <person name="Detter J.C."/>
            <person name="Lindquist E."/>
            <person name="Shapiro H."/>
            <person name="Lucas S."/>
            <person name="Glavina del Rio T."/>
            <person name="Pitluck S."/>
            <person name="Rokhsar D."/>
            <person name="Bowler C."/>
        </authorList>
    </citation>
    <scope>GENOME REANNOTATION</scope>
    <source>
        <strain evidence="3">CCAP 1055/1</strain>
    </source>
</reference>
<dbReference type="PaxDb" id="2850-Phatr43786"/>
<dbReference type="PROSITE" id="PS50020">
    <property type="entry name" value="WW_DOMAIN_2"/>
    <property type="match status" value="1"/>
</dbReference>
<dbReference type="PROSITE" id="PS01159">
    <property type="entry name" value="WW_DOMAIN_1"/>
    <property type="match status" value="1"/>
</dbReference>
<dbReference type="CDD" id="cd00201">
    <property type="entry name" value="WW"/>
    <property type="match status" value="1"/>
</dbReference>
<proteinExistence type="predicted"/>
<evidence type="ECO:0000259" key="1">
    <source>
        <dbReference type="PROSITE" id="PS50020"/>
    </source>
</evidence>
<feature type="domain" description="WW" evidence="1">
    <location>
        <begin position="194"/>
        <end position="228"/>
    </location>
</feature>
<evidence type="ECO:0000313" key="2">
    <source>
        <dbReference type="EMBL" id="ACI65728.1"/>
    </source>
</evidence>
<protein>
    <recommendedName>
        <fullName evidence="1">WW domain-containing protein</fullName>
    </recommendedName>
</protein>
<dbReference type="InterPro" id="IPR001202">
    <property type="entry name" value="WW_dom"/>
</dbReference>
<dbReference type="KEGG" id="pti:PHATR_43786"/>
<dbReference type="SUPFAM" id="SSF51045">
    <property type="entry name" value="WW domain"/>
    <property type="match status" value="1"/>
</dbReference>
<organism evidence="2 3">
    <name type="scientific">Phaeodactylum tricornutum (strain CCAP 1055/1)</name>
    <dbReference type="NCBI Taxonomy" id="556484"/>
    <lineage>
        <taxon>Eukaryota</taxon>
        <taxon>Sar</taxon>
        <taxon>Stramenopiles</taxon>
        <taxon>Ochrophyta</taxon>
        <taxon>Bacillariophyta</taxon>
        <taxon>Bacillariophyceae</taxon>
        <taxon>Bacillariophycidae</taxon>
        <taxon>Naviculales</taxon>
        <taxon>Phaeodactylaceae</taxon>
        <taxon>Phaeodactylum</taxon>
    </lineage>
</organism>
<dbReference type="Gene3D" id="2.20.70.10">
    <property type="match status" value="1"/>
</dbReference>
<gene>
    <name evidence="2" type="ORF">PHATR_43786</name>
</gene>
<dbReference type="HOGENOM" id="CLU_1211822_0_0_1"/>
<dbReference type="RefSeq" id="XP_002186258.1">
    <property type="nucleotide sequence ID" value="XM_002186222.1"/>
</dbReference>
<name>B5Y5W1_PHATC</name>